<dbReference type="EMBL" id="FQUW01000021">
    <property type="protein sequence ID" value="SHF28703.1"/>
    <property type="molecule type" value="Genomic_DNA"/>
</dbReference>
<accession>A0A1M5AEP7</accession>
<name>A0A1M5AEP7_9FIRM</name>
<keyword evidence="2" id="KW-1185">Reference proteome</keyword>
<dbReference type="Pfam" id="PF13072">
    <property type="entry name" value="MciZ"/>
    <property type="match status" value="1"/>
</dbReference>
<reference evidence="2" key="1">
    <citation type="submission" date="2016-11" db="EMBL/GenBank/DDBJ databases">
        <authorList>
            <person name="Varghese N."/>
            <person name="Submissions S."/>
        </authorList>
    </citation>
    <scope>NUCLEOTIDE SEQUENCE [LARGE SCALE GENOMIC DNA]</scope>
    <source>
        <strain evidence="2">DSM 11792</strain>
    </source>
</reference>
<organism evidence="1 2">
    <name type="scientific">Desulfofundulus australicus DSM 11792</name>
    <dbReference type="NCBI Taxonomy" id="1121425"/>
    <lineage>
        <taxon>Bacteria</taxon>
        <taxon>Bacillati</taxon>
        <taxon>Bacillota</taxon>
        <taxon>Clostridia</taxon>
        <taxon>Eubacteriales</taxon>
        <taxon>Peptococcaceae</taxon>
        <taxon>Desulfofundulus</taxon>
    </lineage>
</organism>
<dbReference type="Proteomes" id="UP000184196">
    <property type="component" value="Unassembled WGS sequence"/>
</dbReference>
<gene>
    <name evidence="1" type="ORF">SAMN02745218_01876</name>
</gene>
<proteinExistence type="predicted"/>
<dbReference type="InterPro" id="IPR025177">
    <property type="entry name" value="MciZ"/>
</dbReference>
<evidence type="ECO:0000313" key="1">
    <source>
        <dbReference type="EMBL" id="SHF28703.1"/>
    </source>
</evidence>
<sequence length="42" mass="4890">MQIFFSKQGFVLVGKVRMITAILREYAAHHTSLRDFLRASLH</sequence>
<dbReference type="AlphaFoldDB" id="A0A1M5AEP7"/>
<protein>
    <submittedName>
        <fullName evidence="1">Uncharacterized protein</fullName>
    </submittedName>
</protein>
<evidence type="ECO:0000313" key="2">
    <source>
        <dbReference type="Proteomes" id="UP000184196"/>
    </source>
</evidence>